<evidence type="ECO:0000313" key="10">
    <source>
        <dbReference type="EMBL" id="CXI42342.1"/>
    </source>
</evidence>
<keyword evidence="5 10" id="KW-0413">Isomerase</keyword>
<dbReference type="InterPro" id="IPR036900">
    <property type="entry name" value="A-D-PHexomutase_C_sf"/>
</dbReference>
<dbReference type="InterPro" id="IPR005844">
    <property type="entry name" value="A-D-PHexomutase_a/b/a-I"/>
</dbReference>
<evidence type="ECO:0000313" key="19">
    <source>
        <dbReference type="Proteomes" id="UP000516480"/>
    </source>
</evidence>
<dbReference type="Proteomes" id="UP000220214">
    <property type="component" value="Chromosome 9"/>
</dbReference>
<dbReference type="EMBL" id="LT160029">
    <property type="protein sequence ID" value="CXI42342.1"/>
    <property type="molecule type" value="Genomic_DNA"/>
</dbReference>
<dbReference type="Proteomes" id="UP000219860">
    <property type="component" value="Chromosome 9"/>
</dbReference>
<dbReference type="EC" id="5.4.2.3" evidence="10"/>
<proteinExistence type="inferred from homology"/>
<dbReference type="Pfam" id="PF21404">
    <property type="entry name" value="AMG1_III"/>
    <property type="match status" value="1"/>
</dbReference>
<evidence type="ECO:0000259" key="8">
    <source>
        <dbReference type="Pfam" id="PF21404"/>
    </source>
</evidence>
<comment type="cofactor">
    <cofactor evidence="1">
        <name>Mg(2+)</name>
        <dbReference type="ChEBI" id="CHEBI:18420"/>
    </cofactor>
</comment>
<dbReference type="GO" id="GO:0006048">
    <property type="term" value="P:UDP-N-acetylglucosamine biosynthetic process"/>
    <property type="evidence" value="ECO:0007669"/>
    <property type="project" value="TreeGrafter"/>
</dbReference>
<dbReference type="InterPro" id="IPR016066">
    <property type="entry name" value="A-D-PHexomutase_CS"/>
</dbReference>
<dbReference type="InterPro" id="IPR016055">
    <property type="entry name" value="A-D-PHexomutase_a/b/a-I/II/III"/>
</dbReference>
<evidence type="ECO:0000313" key="11">
    <source>
        <dbReference type="EMBL" id="SCM22095.1"/>
    </source>
</evidence>
<dbReference type="Gene3D" id="3.30.310.50">
    <property type="entry name" value="Alpha-D-phosphohexomutase, C-terminal domain"/>
    <property type="match status" value="1"/>
</dbReference>
<dbReference type="Proteomes" id="UP000516480">
    <property type="component" value="Chromosome 9"/>
</dbReference>
<dbReference type="PANTHER" id="PTHR45955:SF1">
    <property type="entry name" value="PHOSPHOACETYLGLUCOSAMINE MUTASE"/>
    <property type="match status" value="1"/>
</dbReference>
<feature type="domain" description="Alpha-D-phosphohexomutase C-terminal" evidence="6">
    <location>
        <begin position="685"/>
        <end position="728"/>
    </location>
</feature>
<evidence type="ECO:0000259" key="7">
    <source>
        <dbReference type="Pfam" id="PF02878"/>
    </source>
</evidence>
<feature type="domain" description="Alpha-D-phosphohexomutase alpha/beta/alpha" evidence="7">
    <location>
        <begin position="108"/>
        <end position="149"/>
    </location>
</feature>
<dbReference type="GO" id="GO:0005975">
    <property type="term" value="P:carbohydrate metabolic process"/>
    <property type="evidence" value="ECO:0007669"/>
    <property type="project" value="InterPro"/>
</dbReference>
<accession>A0A113RMW1</accession>
<name>A0A113RMW1_PLABE</name>
<evidence type="ECO:0000256" key="1">
    <source>
        <dbReference type="ARBA" id="ARBA00001946"/>
    </source>
</evidence>
<evidence type="ECO:0000313" key="15">
    <source>
        <dbReference type="Proteomes" id="UP000069549"/>
    </source>
</evidence>
<dbReference type="EMBL" id="LT608257">
    <property type="protein sequence ID" value="SCO61914.1"/>
    <property type="molecule type" value="Genomic_DNA"/>
</dbReference>
<evidence type="ECO:0000313" key="17">
    <source>
        <dbReference type="Proteomes" id="UP000219974"/>
    </source>
</evidence>
<dbReference type="EMBL" id="LT614635">
    <property type="protein sequence ID" value="SCN25277.1"/>
    <property type="molecule type" value="Genomic_DNA"/>
</dbReference>
<organism evidence="10 15">
    <name type="scientific">Plasmodium berghei</name>
    <dbReference type="NCBI Taxonomy" id="5821"/>
    <lineage>
        <taxon>Eukaryota</taxon>
        <taxon>Sar</taxon>
        <taxon>Alveolata</taxon>
        <taxon>Apicomplexa</taxon>
        <taxon>Aconoidasida</taxon>
        <taxon>Haemosporida</taxon>
        <taxon>Plasmodiidae</taxon>
        <taxon>Plasmodium</taxon>
        <taxon>Plasmodium (Vinckeia)</taxon>
    </lineage>
</organism>
<gene>
    <name evidence="10" type="ORF">PBK173_000198500</name>
    <name evidence="12" type="ORF">PBNK65E_000190600</name>
    <name evidence="11" type="ORF">PBNK65NY_000189700</name>
    <name evidence="14" type="ORF">PBSP11A_000189600</name>
    <name evidence="13" type="ORF">PBSP11RLL_000189600</name>
</gene>
<evidence type="ECO:0000313" key="18">
    <source>
        <dbReference type="Proteomes" id="UP000220214"/>
    </source>
</evidence>
<dbReference type="SUPFAM" id="SSF53738">
    <property type="entry name" value="Phosphoglucomutase, first 3 domains"/>
    <property type="match status" value="3"/>
</dbReference>
<evidence type="ECO:0000259" key="9">
    <source>
        <dbReference type="Pfam" id="PF21405"/>
    </source>
</evidence>
<comment type="similarity">
    <text evidence="2">Belongs to the phosphohexose mutase family.</text>
</comment>
<dbReference type="PROSITE" id="PS00710">
    <property type="entry name" value="PGM_PMM"/>
    <property type="match status" value="1"/>
</dbReference>
<evidence type="ECO:0000256" key="2">
    <source>
        <dbReference type="ARBA" id="ARBA00010231"/>
    </source>
</evidence>
<dbReference type="PANTHER" id="PTHR45955">
    <property type="entry name" value="PHOSPHOACETYLGLUCOSAMINE MUTASE"/>
    <property type="match status" value="1"/>
</dbReference>
<keyword evidence="4" id="KW-0460">Magnesium</keyword>
<dbReference type="InterPro" id="IPR049023">
    <property type="entry name" value="AMG1_II"/>
</dbReference>
<feature type="domain" description="Phosphoacetylglucosamine mutase AMG1" evidence="9">
    <location>
        <begin position="340"/>
        <end position="454"/>
    </location>
</feature>
<dbReference type="VEuPathDB" id="PlasmoDB:PBANKA_0918200"/>
<dbReference type="Pfam" id="PF02878">
    <property type="entry name" value="PGM_PMM_I"/>
    <property type="match status" value="1"/>
</dbReference>
<evidence type="ECO:0000313" key="13">
    <source>
        <dbReference type="EMBL" id="SCO60255.1"/>
    </source>
</evidence>
<dbReference type="EMBL" id="LT608273">
    <property type="protein sequence ID" value="SCO60255.1"/>
    <property type="molecule type" value="Genomic_DNA"/>
</dbReference>
<dbReference type="GO" id="GO:0000287">
    <property type="term" value="F:magnesium ion binding"/>
    <property type="evidence" value="ECO:0007669"/>
    <property type="project" value="InterPro"/>
</dbReference>
<evidence type="ECO:0000313" key="16">
    <source>
        <dbReference type="Proteomes" id="UP000219860"/>
    </source>
</evidence>
<feature type="domain" description="Phosphoacetylglucosamine mutase AMG1" evidence="8">
    <location>
        <begin position="472"/>
        <end position="629"/>
    </location>
</feature>
<dbReference type="EMBL" id="LT608145">
    <property type="protein sequence ID" value="SCM22095.1"/>
    <property type="molecule type" value="Genomic_DNA"/>
</dbReference>
<dbReference type="Proteomes" id="UP000069549">
    <property type="component" value="Chromosome 9"/>
</dbReference>
<evidence type="ECO:0000256" key="3">
    <source>
        <dbReference type="ARBA" id="ARBA00022723"/>
    </source>
</evidence>
<dbReference type="InterPro" id="IPR005843">
    <property type="entry name" value="A-D-PHexomutase_C"/>
</dbReference>
<dbReference type="SUPFAM" id="SSF55957">
    <property type="entry name" value="Phosphoglucomutase, C-terminal domain"/>
    <property type="match status" value="1"/>
</dbReference>
<dbReference type="AlphaFoldDB" id="A0A113RMW1"/>
<keyword evidence="3" id="KW-0479">Metal-binding</keyword>
<dbReference type="Gene3D" id="3.40.120.10">
    <property type="entry name" value="Alpha-D-Glucose-1,6-Bisphosphate, subunit A, domain 3"/>
    <property type="match status" value="2"/>
</dbReference>
<evidence type="ECO:0000256" key="4">
    <source>
        <dbReference type="ARBA" id="ARBA00022842"/>
    </source>
</evidence>
<evidence type="ECO:0000313" key="14">
    <source>
        <dbReference type="EMBL" id="SCO61914.1"/>
    </source>
</evidence>
<dbReference type="Proteomes" id="UP000219974">
    <property type="component" value="Chromosome 9"/>
</dbReference>
<dbReference type="OrthoDB" id="1928at2759"/>
<dbReference type="OMA" id="EHEKYLI"/>
<evidence type="ECO:0000256" key="5">
    <source>
        <dbReference type="ARBA" id="ARBA00023235"/>
    </source>
</evidence>
<dbReference type="Pfam" id="PF21405">
    <property type="entry name" value="AMG1_II"/>
    <property type="match status" value="1"/>
</dbReference>
<dbReference type="GO" id="GO:0004610">
    <property type="term" value="F:phosphoacetylglucosamine mutase activity"/>
    <property type="evidence" value="ECO:0007669"/>
    <property type="project" value="UniProtKB-EC"/>
</dbReference>
<dbReference type="Pfam" id="PF00408">
    <property type="entry name" value="PGM_PMM_IV"/>
    <property type="match status" value="1"/>
</dbReference>
<protein>
    <submittedName>
        <fullName evidence="10">Phosphoacetylglucosamine mutase, putative</fullName>
        <ecNumber evidence="10">5.4.2.3</ecNumber>
    </submittedName>
</protein>
<reference evidence="10 15" key="1">
    <citation type="submission" date="2016-02" db="EMBL/GenBank/DDBJ databases">
        <authorList>
            <consortium name="Pathogen Informatics"/>
        </authorList>
    </citation>
    <scope>NUCLEOTIDE SEQUENCE [LARGE SCALE GENOMIC DNA]</scope>
    <source>
        <strain evidence="10 15">K173</strain>
        <strain evidence="11 19">NK65 ny</strain>
        <strain evidence="12 18">NK65e</strain>
        <strain evidence="14 16">SP11 Antwerpcl1</strain>
        <strain evidence="13 17">SP11 RLL</strain>
    </source>
</reference>
<evidence type="ECO:0000259" key="6">
    <source>
        <dbReference type="Pfam" id="PF00408"/>
    </source>
</evidence>
<dbReference type="InterPro" id="IPR049022">
    <property type="entry name" value="AMG1_III"/>
</dbReference>
<evidence type="ECO:0000313" key="12">
    <source>
        <dbReference type="EMBL" id="SCN25277.1"/>
    </source>
</evidence>
<sequence length="737" mass="86307">MKINNKSEFYKRIYKCIEECLPNYVIKKTIQFESNVEIYYGNSGFRGKYTNQRCDLINVLNKSGILLGLLFIKYNYNLAQKYNLLEFDTDLDKNNIINIVNKHKIQWVNVGVVITASHNPFYDNGIKIVDKDGSQINEIYENYLSELSNKHLKYIKENKNNNCKIEDIINNIIDTIVHIFLKEIKINLYDDKIYNYIKKLDNIIYYCNIYNKIIKANICIGFDTRNSGLHLNNIIINSLNSLNISRCINNMCYITTPSMHFLVYIFNSEFVNNFIQDIFSQLGKNQICKTKGDLDYLNSYNLKVLKNVQELYFGIPGKRNIDIDKKNDETYSDILAYNSDEFYFDYFIYLFNNLYNYINDIYDNILIKNCKEEIIFADCSNGIASLKIDKFNDIFKILKKKIFKFNCLQNDNNVINFECGADYVYNKRKLPSNMPLNYFSNSKFCAFDGDADRILYFFIKCGNLENKIEILDGNKIVCLLFKCIIKMLSSICIKTENEEVNKTDRKKIDINIIHTAYVNFSFINYINNVINNISTEIPIFNHININIICTKTGMKNLDNIARKSSIGILFESNGHGSIYVDSSNLDAWAKQFNIQKDPYFIALKKYLLFFNQTTGDAIVDFIAIELSLNFINLNIHQWNMFYTPIPSLYINIECPRYILNKIIPHPQHELYLIKPKSLQNKIEEIVKKTDNKYGRCFIRPSGTENLIRIYAEAETMKQMDEILDNVRKAVVDYINNS</sequence>